<reference evidence="2" key="1">
    <citation type="journal article" date="2023" name="bioRxiv">
        <title>Improved chromosome-level genome assembly for marigold (Tagetes erecta).</title>
        <authorList>
            <person name="Jiang F."/>
            <person name="Yuan L."/>
            <person name="Wang S."/>
            <person name="Wang H."/>
            <person name="Xu D."/>
            <person name="Wang A."/>
            <person name="Fan W."/>
        </authorList>
    </citation>
    <scope>NUCLEOTIDE SEQUENCE</scope>
    <source>
        <strain evidence="2">WSJ</strain>
        <tissue evidence="2">Leaf</tissue>
    </source>
</reference>
<dbReference type="Proteomes" id="UP001229421">
    <property type="component" value="Unassembled WGS sequence"/>
</dbReference>
<keyword evidence="1" id="KW-1133">Transmembrane helix</keyword>
<protein>
    <submittedName>
        <fullName evidence="2">Uncharacterized protein</fullName>
    </submittedName>
</protein>
<accession>A0AAD8NXP2</accession>
<comment type="caution">
    <text evidence="2">The sequence shown here is derived from an EMBL/GenBank/DDBJ whole genome shotgun (WGS) entry which is preliminary data.</text>
</comment>
<evidence type="ECO:0000256" key="1">
    <source>
        <dbReference type="SAM" id="Phobius"/>
    </source>
</evidence>
<keyword evidence="1" id="KW-0812">Transmembrane</keyword>
<evidence type="ECO:0000313" key="2">
    <source>
        <dbReference type="EMBL" id="KAK1424639.1"/>
    </source>
</evidence>
<evidence type="ECO:0000313" key="3">
    <source>
        <dbReference type="Proteomes" id="UP001229421"/>
    </source>
</evidence>
<dbReference type="EMBL" id="JAUHHV010000005">
    <property type="protein sequence ID" value="KAK1424639.1"/>
    <property type="molecule type" value="Genomic_DNA"/>
</dbReference>
<feature type="transmembrane region" description="Helical" evidence="1">
    <location>
        <begin position="92"/>
        <end position="114"/>
    </location>
</feature>
<keyword evidence="3" id="KW-1185">Reference proteome</keyword>
<dbReference type="AlphaFoldDB" id="A0AAD8NXP2"/>
<proteinExistence type="predicted"/>
<gene>
    <name evidence="2" type="ORF">QVD17_19972</name>
</gene>
<keyword evidence="1" id="KW-0472">Membrane</keyword>
<sequence length="176" mass="19807">MAGQLRSFYCNEYSVQVFSPFAMYPEVVPEYIEFEAVLQCLSNDLLDISFIHWFEMFVGMRLHGYEAHATVCHATTKYSSNRCFETCYEVDVVYVLCVGYEVAVVYGLCVGVFLKTPPRMDAVWSALKTPPIMEAMSAMSTIFGAVRIKSEAVNQTALNLTLLFDALAFRAGMKPL</sequence>
<name>A0AAD8NXP2_TARER</name>
<organism evidence="2 3">
    <name type="scientific">Tagetes erecta</name>
    <name type="common">African marigold</name>
    <dbReference type="NCBI Taxonomy" id="13708"/>
    <lineage>
        <taxon>Eukaryota</taxon>
        <taxon>Viridiplantae</taxon>
        <taxon>Streptophyta</taxon>
        <taxon>Embryophyta</taxon>
        <taxon>Tracheophyta</taxon>
        <taxon>Spermatophyta</taxon>
        <taxon>Magnoliopsida</taxon>
        <taxon>eudicotyledons</taxon>
        <taxon>Gunneridae</taxon>
        <taxon>Pentapetalae</taxon>
        <taxon>asterids</taxon>
        <taxon>campanulids</taxon>
        <taxon>Asterales</taxon>
        <taxon>Asteraceae</taxon>
        <taxon>Asteroideae</taxon>
        <taxon>Heliantheae alliance</taxon>
        <taxon>Tageteae</taxon>
        <taxon>Tagetes</taxon>
    </lineage>
</organism>